<feature type="region of interest" description="Disordered" evidence="1">
    <location>
        <begin position="32"/>
        <end position="52"/>
    </location>
</feature>
<dbReference type="InterPro" id="IPR036689">
    <property type="entry name" value="ESAT-6-like_sf"/>
</dbReference>
<evidence type="ECO:0000313" key="2">
    <source>
        <dbReference type="EMBL" id="MFC5886971.1"/>
    </source>
</evidence>
<dbReference type="SUPFAM" id="SSF140453">
    <property type="entry name" value="EsxAB dimer-like"/>
    <property type="match status" value="1"/>
</dbReference>
<proteinExistence type="predicted"/>
<protein>
    <submittedName>
        <fullName evidence="2">Uncharacterized protein</fullName>
    </submittedName>
</protein>
<feature type="compositionally biased region" description="Polar residues" evidence="1">
    <location>
        <begin position="32"/>
        <end position="42"/>
    </location>
</feature>
<reference evidence="3" key="1">
    <citation type="journal article" date="2019" name="Int. J. Syst. Evol. Microbiol.">
        <title>The Global Catalogue of Microorganisms (GCM) 10K type strain sequencing project: providing services to taxonomists for standard genome sequencing and annotation.</title>
        <authorList>
            <consortium name="The Broad Institute Genomics Platform"/>
            <consortium name="The Broad Institute Genome Sequencing Center for Infectious Disease"/>
            <person name="Wu L."/>
            <person name="Ma J."/>
        </authorList>
    </citation>
    <scope>NUCLEOTIDE SEQUENCE [LARGE SCALE GENOMIC DNA]</scope>
    <source>
        <strain evidence="3">CGMCC 4.1469</strain>
    </source>
</reference>
<keyword evidence="3" id="KW-1185">Reference proteome</keyword>
<evidence type="ECO:0000313" key="3">
    <source>
        <dbReference type="Proteomes" id="UP001596067"/>
    </source>
</evidence>
<dbReference type="Proteomes" id="UP001596067">
    <property type="component" value="Unassembled WGS sequence"/>
</dbReference>
<evidence type="ECO:0000256" key="1">
    <source>
        <dbReference type="SAM" id="MobiDB-lite"/>
    </source>
</evidence>
<sequence length="143" mass="14999">MTDRATEFDRMMNPWAYDASGNLTAKAQAQETARTRLNSSNAPGDGGGTVTVDHAALDGAANASDQIHGRVGGEGLAADDETSTVATSLSNWSTGKAAGDTRSTWDQQIAALNTTIGEITQALRQTAANYRNNETAVKHDMKA</sequence>
<gene>
    <name evidence="2" type="ORF">ACFP0N_18540</name>
</gene>
<dbReference type="RefSeq" id="WP_313764884.1">
    <property type="nucleotide sequence ID" value="NZ_BAAAVH010000051.1"/>
</dbReference>
<organism evidence="2 3">
    <name type="scientific">Kitasatospora aburaviensis</name>
    <dbReference type="NCBI Taxonomy" id="67265"/>
    <lineage>
        <taxon>Bacteria</taxon>
        <taxon>Bacillati</taxon>
        <taxon>Actinomycetota</taxon>
        <taxon>Actinomycetes</taxon>
        <taxon>Kitasatosporales</taxon>
        <taxon>Streptomycetaceae</taxon>
        <taxon>Kitasatospora</taxon>
    </lineage>
</organism>
<name>A0ABW1F0Y0_9ACTN</name>
<comment type="caution">
    <text evidence="2">The sequence shown here is derived from an EMBL/GenBank/DDBJ whole genome shotgun (WGS) entry which is preliminary data.</text>
</comment>
<dbReference type="Gene3D" id="1.10.287.1060">
    <property type="entry name" value="ESAT-6-like"/>
    <property type="match status" value="1"/>
</dbReference>
<dbReference type="EMBL" id="JBHSOD010000022">
    <property type="protein sequence ID" value="MFC5886971.1"/>
    <property type="molecule type" value="Genomic_DNA"/>
</dbReference>
<accession>A0ABW1F0Y0</accession>